<proteinExistence type="predicted"/>
<sequence>MKNLMCLFFIFLILTVTQSCETDIPVTDDTPPAFTFRVTGDGFEHVFNQDTDYSNIQLNLKHDAEYDFILSGSDAGGVKLIQWQLPGDDFIEFETAVQSPWAVTNPTISTKVIEWEGNYNNPLTGNILAGTFESNGENISMSFRFLISDFGGESGISNTTSKELTLYIGEHDTEIISL</sequence>
<dbReference type="RefSeq" id="WP_308993359.1">
    <property type="nucleotide sequence ID" value="NZ_CP155618.1"/>
</dbReference>
<dbReference type="Proteomes" id="UP001224325">
    <property type="component" value="Chromosome"/>
</dbReference>
<dbReference type="PROSITE" id="PS51257">
    <property type="entry name" value="PROKAR_LIPOPROTEIN"/>
    <property type="match status" value="1"/>
</dbReference>
<gene>
    <name evidence="2" type="ORF">QLS71_014160</name>
</gene>
<evidence type="ECO:0000313" key="2">
    <source>
        <dbReference type="EMBL" id="XBL13456.1"/>
    </source>
</evidence>
<dbReference type="KEGG" id="mlil:QLS71_014160"/>
<dbReference type="AlphaFoldDB" id="A0AAU7ED07"/>
<dbReference type="EMBL" id="CP155618">
    <property type="protein sequence ID" value="XBL13456.1"/>
    <property type="molecule type" value="Genomic_DNA"/>
</dbReference>
<evidence type="ECO:0000313" key="3">
    <source>
        <dbReference type="Proteomes" id="UP001224325"/>
    </source>
</evidence>
<reference evidence="2" key="1">
    <citation type="submission" date="2024-04" db="EMBL/GenBank/DDBJ databases">
        <title>Mariniflexile litorale, isolated from the shallow sediments of the Sea of Japan.</title>
        <authorList>
            <person name="Romanenko L."/>
            <person name="Isaeva M."/>
        </authorList>
    </citation>
    <scope>NUCLEOTIDE SEQUENCE [LARGE SCALE GENOMIC DNA]</scope>
    <source>
        <strain evidence="2">KMM 9835</strain>
    </source>
</reference>
<evidence type="ECO:0000256" key="1">
    <source>
        <dbReference type="SAM" id="SignalP"/>
    </source>
</evidence>
<keyword evidence="1" id="KW-0732">Signal</keyword>
<feature type="signal peptide" evidence="1">
    <location>
        <begin position="1"/>
        <end position="21"/>
    </location>
</feature>
<accession>A0AAU7ED07</accession>
<feature type="chain" id="PRO_5043493048" evidence="1">
    <location>
        <begin position="22"/>
        <end position="178"/>
    </location>
</feature>
<name>A0AAU7ED07_9FLAO</name>
<organism evidence="2 3">
    <name type="scientific">Mariniflexile litorale</name>
    <dbReference type="NCBI Taxonomy" id="3045158"/>
    <lineage>
        <taxon>Bacteria</taxon>
        <taxon>Pseudomonadati</taxon>
        <taxon>Bacteroidota</taxon>
        <taxon>Flavobacteriia</taxon>
        <taxon>Flavobacteriales</taxon>
        <taxon>Flavobacteriaceae</taxon>
        <taxon>Mariniflexile</taxon>
    </lineage>
</organism>
<keyword evidence="3" id="KW-1185">Reference proteome</keyword>
<protein>
    <submittedName>
        <fullName evidence="2">Uncharacterized protein</fullName>
    </submittedName>
</protein>